<evidence type="ECO:0000313" key="4">
    <source>
        <dbReference type="EMBL" id="QRG68343.1"/>
    </source>
</evidence>
<sequence length="216" mass="22784">MRETLVFEDVQAVLQEVGKRMDENKDFLCQLDGALGDGDIGLTMSNGFRAVNDHLIATAESDIGKALMSAALEMGEAVASTMGTLMSSALFRAGKAIQGKTELAPDEVILLFQAIVQGLKERGKANVGDKTILDSLVPAVEAMQKARGEGKSLVETMLAASEAADKGAKETIDMQSLHGRAARYLERSIGHQDPGAAVGALFVKGFSDGITAAMLR</sequence>
<organism evidence="4 5">
    <name type="scientific">Brevibacillus choshinensis</name>
    <dbReference type="NCBI Taxonomy" id="54911"/>
    <lineage>
        <taxon>Bacteria</taxon>
        <taxon>Bacillati</taxon>
        <taxon>Bacillota</taxon>
        <taxon>Bacilli</taxon>
        <taxon>Bacillales</taxon>
        <taxon>Paenibacillaceae</taxon>
        <taxon>Brevibacillus</taxon>
    </lineage>
</organism>
<dbReference type="PANTHER" id="PTHR28629">
    <property type="entry name" value="TRIOKINASE/FMN CYCLASE"/>
    <property type="match status" value="1"/>
</dbReference>
<dbReference type="InterPro" id="IPR036117">
    <property type="entry name" value="DhaL_dom_sf"/>
</dbReference>
<dbReference type="SUPFAM" id="SSF101473">
    <property type="entry name" value="DhaL-like"/>
    <property type="match status" value="1"/>
</dbReference>
<dbReference type="GO" id="GO:0016301">
    <property type="term" value="F:kinase activity"/>
    <property type="evidence" value="ECO:0007669"/>
    <property type="project" value="UniProtKB-KW"/>
</dbReference>
<dbReference type="PANTHER" id="PTHR28629:SF4">
    <property type="entry name" value="TRIOKINASE_FMN CYCLASE"/>
    <property type="match status" value="1"/>
</dbReference>
<evidence type="ECO:0000256" key="1">
    <source>
        <dbReference type="ARBA" id="ARBA00022679"/>
    </source>
</evidence>
<evidence type="ECO:0000256" key="2">
    <source>
        <dbReference type="ARBA" id="ARBA00022777"/>
    </source>
</evidence>
<accession>A0ABX7FQ20</accession>
<dbReference type="RefSeq" id="WP_203355348.1">
    <property type="nucleotide sequence ID" value="NZ_CP069127.1"/>
</dbReference>
<dbReference type="PROSITE" id="PS51480">
    <property type="entry name" value="DHAL"/>
    <property type="match status" value="1"/>
</dbReference>
<proteinExistence type="predicted"/>
<dbReference type="InterPro" id="IPR012737">
    <property type="entry name" value="DhaK_L_YcgS"/>
</dbReference>
<evidence type="ECO:0000259" key="3">
    <source>
        <dbReference type="PROSITE" id="PS51480"/>
    </source>
</evidence>
<keyword evidence="1" id="KW-0808">Transferase</keyword>
<dbReference type="EMBL" id="CP069127">
    <property type="protein sequence ID" value="QRG68343.1"/>
    <property type="molecule type" value="Genomic_DNA"/>
</dbReference>
<evidence type="ECO:0000313" key="5">
    <source>
        <dbReference type="Proteomes" id="UP000596248"/>
    </source>
</evidence>
<dbReference type="Proteomes" id="UP000596248">
    <property type="component" value="Chromosome"/>
</dbReference>
<dbReference type="InterPro" id="IPR004007">
    <property type="entry name" value="DhaL_dom"/>
</dbReference>
<dbReference type="InterPro" id="IPR050861">
    <property type="entry name" value="Dihydroxyacetone_Kinase"/>
</dbReference>
<gene>
    <name evidence="4" type="primary">dhaL</name>
    <name evidence="4" type="ORF">JNE38_04000</name>
</gene>
<protein>
    <submittedName>
        <fullName evidence="4">Dihydroxyacetone kinase subunit L</fullName>
    </submittedName>
</protein>
<dbReference type="NCBIfam" id="TIGR02365">
    <property type="entry name" value="dha_L_ycgS"/>
    <property type="match status" value="1"/>
</dbReference>
<dbReference type="Gene3D" id="1.25.40.340">
    <property type="match status" value="1"/>
</dbReference>
<dbReference type="Pfam" id="PF02734">
    <property type="entry name" value="Dak2"/>
    <property type="match status" value="1"/>
</dbReference>
<reference evidence="4 5" key="1">
    <citation type="submission" date="2021-01" db="EMBL/GenBank/DDBJ databases">
        <title>Identification of strong promoters based on the transcriptome of Brevibacillus choshinensis.</title>
        <authorList>
            <person name="Yao D."/>
            <person name="Zhang K."/>
            <person name="Wu J."/>
        </authorList>
    </citation>
    <scope>NUCLEOTIDE SEQUENCE [LARGE SCALE GENOMIC DNA]</scope>
    <source>
        <strain evidence="4 5">HPD31-SP3</strain>
    </source>
</reference>
<keyword evidence="5" id="KW-1185">Reference proteome</keyword>
<dbReference type="SMART" id="SM01120">
    <property type="entry name" value="Dak2"/>
    <property type="match status" value="1"/>
</dbReference>
<keyword evidence="2 4" id="KW-0418">Kinase</keyword>
<name>A0ABX7FQ20_BRECH</name>
<feature type="domain" description="DhaL" evidence="3">
    <location>
        <begin position="8"/>
        <end position="208"/>
    </location>
</feature>